<dbReference type="HOGENOM" id="CLU_973606_0_0_1"/>
<reference evidence="1 2" key="2">
    <citation type="journal article" date="2012" name="PLoS Pathog.">
        <title>Diverse lifestyles and strategies of plant pathogenesis encoded in the genomes of eighteen Dothideomycetes fungi.</title>
        <authorList>
            <person name="Ohm R.A."/>
            <person name="Feau N."/>
            <person name="Henrissat B."/>
            <person name="Schoch C.L."/>
            <person name="Horwitz B.A."/>
            <person name="Barry K.W."/>
            <person name="Condon B.J."/>
            <person name="Copeland A.C."/>
            <person name="Dhillon B."/>
            <person name="Glaser F."/>
            <person name="Hesse C.N."/>
            <person name="Kosti I."/>
            <person name="LaButti K."/>
            <person name="Lindquist E.A."/>
            <person name="Lucas S."/>
            <person name="Salamov A.A."/>
            <person name="Bradshaw R.E."/>
            <person name="Ciuffetti L."/>
            <person name="Hamelin R.C."/>
            <person name="Kema G.H.J."/>
            <person name="Lawrence C."/>
            <person name="Scott J.A."/>
            <person name="Spatafora J.W."/>
            <person name="Turgeon B.G."/>
            <person name="de Wit P.J.G.M."/>
            <person name="Zhong S."/>
            <person name="Goodwin S.B."/>
            <person name="Grigoriev I.V."/>
        </authorList>
    </citation>
    <scope>NUCLEOTIDE SEQUENCE [LARGE SCALE GENOMIC DNA]</scope>
    <source>
        <strain evidence="2">NZE10 / CBS 128990</strain>
    </source>
</reference>
<dbReference type="AlphaFoldDB" id="N1PRF4"/>
<dbReference type="Proteomes" id="UP000016933">
    <property type="component" value="Unassembled WGS sequence"/>
</dbReference>
<evidence type="ECO:0000313" key="1">
    <source>
        <dbReference type="EMBL" id="EME44950.1"/>
    </source>
</evidence>
<evidence type="ECO:0000313" key="2">
    <source>
        <dbReference type="Proteomes" id="UP000016933"/>
    </source>
</evidence>
<dbReference type="EMBL" id="KB446538">
    <property type="protein sequence ID" value="EME44950.1"/>
    <property type="molecule type" value="Genomic_DNA"/>
</dbReference>
<keyword evidence="2" id="KW-1185">Reference proteome</keyword>
<gene>
    <name evidence="1" type="ORF">DOTSEDRAFT_43389</name>
</gene>
<dbReference type="OMA" id="HRILHQW"/>
<sequence length="276" mass="31253">MANQHLNEASLLGLPRELRLEIYQHVFSLDISHRILHQWRDTHTAEQGFKSVPDLNEGPLSIPWLQLMLTCKTIALELRALMREPSFLEQHNNGTYTLDLEATRGGMTLGATTWRHIPCAPGQVRCLEAFYNASRGFQAWGVGGPHGITSGLYQTLNHFVHCGPRFDSAHILSIPMHLKELRVVVVERDFSGEEDDNASYRLSERDTDPRTTLYALGSIVGQIVRTGVLKGFVDDIHLSCDGEMLQWCPNSEDGTGIPEYWNRYGFDWGMELYKKA</sequence>
<organism evidence="1 2">
    <name type="scientific">Dothistroma septosporum (strain NZE10 / CBS 128990)</name>
    <name type="common">Red band needle blight fungus</name>
    <name type="synonym">Mycosphaerella pini</name>
    <dbReference type="NCBI Taxonomy" id="675120"/>
    <lineage>
        <taxon>Eukaryota</taxon>
        <taxon>Fungi</taxon>
        <taxon>Dikarya</taxon>
        <taxon>Ascomycota</taxon>
        <taxon>Pezizomycotina</taxon>
        <taxon>Dothideomycetes</taxon>
        <taxon>Dothideomycetidae</taxon>
        <taxon>Mycosphaerellales</taxon>
        <taxon>Mycosphaerellaceae</taxon>
        <taxon>Dothistroma</taxon>
    </lineage>
</organism>
<proteinExistence type="predicted"/>
<reference evidence="2" key="1">
    <citation type="journal article" date="2012" name="PLoS Genet.">
        <title>The genomes of the fungal plant pathogens Cladosporium fulvum and Dothistroma septosporum reveal adaptation to different hosts and lifestyles but also signatures of common ancestry.</title>
        <authorList>
            <person name="de Wit P.J.G.M."/>
            <person name="van der Burgt A."/>
            <person name="Oekmen B."/>
            <person name="Stergiopoulos I."/>
            <person name="Abd-Elsalam K.A."/>
            <person name="Aerts A.L."/>
            <person name="Bahkali A.H."/>
            <person name="Beenen H.G."/>
            <person name="Chettri P."/>
            <person name="Cox M.P."/>
            <person name="Datema E."/>
            <person name="de Vries R.P."/>
            <person name="Dhillon B."/>
            <person name="Ganley A.R."/>
            <person name="Griffiths S.A."/>
            <person name="Guo Y."/>
            <person name="Hamelin R.C."/>
            <person name="Henrissat B."/>
            <person name="Kabir M.S."/>
            <person name="Jashni M.K."/>
            <person name="Kema G."/>
            <person name="Klaubauf S."/>
            <person name="Lapidus A."/>
            <person name="Levasseur A."/>
            <person name="Lindquist E."/>
            <person name="Mehrabi R."/>
            <person name="Ohm R.A."/>
            <person name="Owen T.J."/>
            <person name="Salamov A."/>
            <person name="Schwelm A."/>
            <person name="Schijlen E."/>
            <person name="Sun H."/>
            <person name="van den Burg H.A."/>
            <person name="van Ham R.C.H.J."/>
            <person name="Zhang S."/>
            <person name="Goodwin S.B."/>
            <person name="Grigoriev I.V."/>
            <person name="Collemare J."/>
            <person name="Bradshaw R.E."/>
        </authorList>
    </citation>
    <scope>NUCLEOTIDE SEQUENCE [LARGE SCALE GENOMIC DNA]</scope>
    <source>
        <strain evidence="2">NZE10 / CBS 128990</strain>
    </source>
</reference>
<name>N1PRF4_DOTSN</name>
<dbReference type="eggNOG" id="ENOG502TFN5">
    <property type="taxonomic scope" value="Eukaryota"/>
</dbReference>
<accession>N1PRF4</accession>
<evidence type="ECO:0008006" key="3">
    <source>
        <dbReference type="Google" id="ProtNLM"/>
    </source>
</evidence>
<dbReference type="OrthoDB" id="3813486at2759"/>
<protein>
    <recommendedName>
        <fullName evidence="3">F-box domain-containing protein</fullName>
    </recommendedName>
</protein>